<dbReference type="InterPro" id="IPR035086">
    <property type="entry name" value="DgcN-like_C"/>
</dbReference>
<dbReference type="Proteomes" id="UP001169719">
    <property type="component" value="Unassembled WGS sequence"/>
</dbReference>
<dbReference type="PIRSF" id="PIRSF026760">
    <property type="entry name" value="UCP026760"/>
    <property type="match status" value="1"/>
</dbReference>
<dbReference type="PANTHER" id="PTHR40690:SF1">
    <property type="entry name" value="DUF1611 DOMAIN-CONTAINING PROTEIN"/>
    <property type="match status" value="1"/>
</dbReference>
<dbReference type="Gene3D" id="3.40.50.720">
    <property type="entry name" value="NAD(P)-binding Rossmann-like Domain"/>
    <property type="match status" value="1"/>
</dbReference>
<proteinExistence type="predicted"/>
<dbReference type="InterPro" id="IPR027417">
    <property type="entry name" value="P-loop_NTPase"/>
</dbReference>
<feature type="domain" description="D-glutamate N-acetyltransferase-like N-terminal" evidence="2">
    <location>
        <begin position="50"/>
        <end position="125"/>
    </location>
</feature>
<accession>A0ABT7Y5H4</accession>
<organism evidence="3 4">
    <name type="scientific">Vibrio agarivorans</name>
    <dbReference type="NCBI Taxonomy" id="153622"/>
    <lineage>
        <taxon>Bacteria</taxon>
        <taxon>Pseudomonadati</taxon>
        <taxon>Pseudomonadota</taxon>
        <taxon>Gammaproteobacteria</taxon>
        <taxon>Vibrionales</taxon>
        <taxon>Vibrionaceae</taxon>
        <taxon>Vibrio</taxon>
    </lineage>
</organism>
<evidence type="ECO:0000313" key="4">
    <source>
        <dbReference type="Proteomes" id="UP001169719"/>
    </source>
</evidence>
<name>A0ABT7Y5H4_9VIBR</name>
<comment type="caution">
    <text evidence="3">The sequence shown here is derived from an EMBL/GenBank/DDBJ whole genome shotgun (WGS) entry which is preliminary data.</text>
</comment>
<sequence>MKMEQPYLLFLGDAADPLAAKVAQGIKTWRPEFCVGQFRLENCNADTGLKDLSIKQAVDLGAKTLVIGVANRGGIISEAWIDVLLEALDAGMDIASGLHNKLVDVPALVAAAEKNDCSLFDVRYPTQQYPVASGVKRSGKRLLTVGTDCSVGKMYTSLAIEKEMQSQGIDADFRATGQTGILITGDGVSVDCVVADFIAGAIEEISPDNSPEHWDVIEGQGSLFHASFAGVTMGLIHGSQPDALVLCHEPTREHMRGLPTYSLPDIQTCIDANLTAARLTNPDVCCIGISVNTSAMDEQEAMSYMDMLETELNLPVVDPFRQGVSRLVEQLKGE</sequence>
<reference evidence="3" key="1">
    <citation type="submission" date="2024-05" db="EMBL/GenBank/DDBJ databases">
        <title>Genome Sequences of Four Agar- Degrading Marine Bacteria.</title>
        <authorList>
            <person name="Phillips E.K."/>
            <person name="Shaffer J.C."/>
            <person name="Henson M.W."/>
            <person name="Temperton B."/>
            <person name="Thrash C.J."/>
            <person name="Martin M.O."/>
        </authorList>
    </citation>
    <scope>NUCLEOTIDE SEQUENCE</scope>
    <source>
        <strain evidence="3">EKP203</strain>
    </source>
</reference>
<keyword evidence="4" id="KW-1185">Reference proteome</keyword>
<dbReference type="RefSeq" id="WP_289963316.1">
    <property type="nucleotide sequence ID" value="NZ_JAUEOZ010000002.1"/>
</dbReference>
<dbReference type="PANTHER" id="PTHR40690">
    <property type="entry name" value="GLL3100 PROTEIN"/>
    <property type="match status" value="1"/>
</dbReference>
<dbReference type="EMBL" id="JAUEOZ010000002">
    <property type="protein sequence ID" value="MDN2483257.1"/>
    <property type="molecule type" value="Genomic_DNA"/>
</dbReference>
<dbReference type="Pfam" id="PF07755">
    <property type="entry name" value="DUF1611"/>
    <property type="match status" value="1"/>
</dbReference>
<dbReference type="InterPro" id="IPR011669">
    <property type="entry name" value="DgcN-like"/>
</dbReference>
<evidence type="ECO:0000313" key="3">
    <source>
        <dbReference type="EMBL" id="MDN2483257.1"/>
    </source>
</evidence>
<feature type="domain" description="D-glutamate N-acetyltransferase-like C-terminal" evidence="1">
    <location>
        <begin position="131"/>
        <end position="328"/>
    </location>
</feature>
<dbReference type="InterPro" id="IPR035402">
    <property type="entry name" value="DgcN-like_N"/>
</dbReference>
<dbReference type="NCBIfam" id="NF041892">
    <property type="entry name" value="DgcN"/>
    <property type="match status" value="1"/>
</dbReference>
<protein>
    <submittedName>
        <fullName evidence="3">DUF1611 domain-containing protein</fullName>
    </submittedName>
</protein>
<evidence type="ECO:0000259" key="2">
    <source>
        <dbReference type="Pfam" id="PF17396"/>
    </source>
</evidence>
<evidence type="ECO:0000259" key="1">
    <source>
        <dbReference type="Pfam" id="PF07755"/>
    </source>
</evidence>
<dbReference type="Gene3D" id="3.40.50.300">
    <property type="entry name" value="P-loop containing nucleotide triphosphate hydrolases"/>
    <property type="match status" value="1"/>
</dbReference>
<dbReference type="SUPFAM" id="SSF52540">
    <property type="entry name" value="P-loop containing nucleoside triphosphate hydrolases"/>
    <property type="match status" value="1"/>
</dbReference>
<dbReference type="Pfam" id="PF17396">
    <property type="entry name" value="DUF1611_N"/>
    <property type="match status" value="1"/>
</dbReference>
<gene>
    <name evidence="3" type="ORF">QWJ08_18095</name>
</gene>